<dbReference type="AlphaFoldDB" id="A0AAV4FML6"/>
<name>A0AAV4FML6_9GAST</name>
<evidence type="ECO:0000313" key="1">
    <source>
        <dbReference type="EMBL" id="GFR74537.1"/>
    </source>
</evidence>
<keyword evidence="2" id="KW-1185">Reference proteome</keyword>
<organism evidence="1 2">
    <name type="scientific">Elysia marginata</name>
    <dbReference type="NCBI Taxonomy" id="1093978"/>
    <lineage>
        <taxon>Eukaryota</taxon>
        <taxon>Metazoa</taxon>
        <taxon>Spiralia</taxon>
        <taxon>Lophotrochozoa</taxon>
        <taxon>Mollusca</taxon>
        <taxon>Gastropoda</taxon>
        <taxon>Heterobranchia</taxon>
        <taxon>Euthyneura</taxon>
        <taxon>Panpulmonata</taxon>
        <taxon>Sacoglossa</taxon>
        <taxon>Placobranchoidea</taxon>
        <taxon>Plakobranchidae</taxon>
        <taxon>Elysia</taxon>
    </lineage>
</organism>
<dbReference type="EMBL" id="BMAT01007931">
    <property type="protein sequence ID" value="GFR74537.1"/>
    <property type="molecule type" value="Genomic_DNA"/>
</dbReference>
<dbReference type="Proteomes" id="UP000762676">
    <property type="component" value="Unassembled WGS sequence"/>
</dbReference>
<protein>
    <submittedName>
        <fullName evidence="1">Uncharacterized protein</fullName>
    </submittedName>
</protein>
<gene>
    <name evidence="1" type="ORF">ElyMa_003895900</name>
</gene>
<accession>A0AAV4FML6</accession>
<reference evidence="1 2" key="1">
    <citation type="journal article" date="2021" name="Elife">
        <title>Chloroplast acquisition without the gene transfer in kleptoplastic sea slugs, Plakobranchus ocellatus.</title>
        <authorList>
            <person name="Maeda T."/>
            <person name="Takahashi S."/>
            <person name="Yoshida T."/>
            <person name="Shimamura S."/>
            <person name="Takaki Y."/>
            <person name="Nagai Y."/>
            <person name="Toyoda A."/>
            <person name="Suzuki Y."/>
            <person name="Arimoto A."/>
            <person name="Ishii H."/>
            <person name="Satoh N."/>
            <person name="Nishiyama T."/>
            <person name="Hasebe M."/>
            <person name="Maruyama T."/>
            <person name="Minagawa J."/>
            <person name="Obokata J."/>
            <person name="Shigenobu S."/>
        </authorList>
    </citation>
    <scope>NUCLEOTIDE SEQUENCE [LARGE SCALE GENOMIC DNA]</scope>
</reference>
<proteinExistence type="predicted"/>
<comment type="caution">
    <text evidence="1">The sequence shown here is derived from an EMBL/GenBank/DDBJ whole genome shotgun (WGS) entry which is preliminary data.</text>
</comment>
<evidence type="ECO:0000313" key="2">
    <source>
        <dbReference type="Proteomes" id="UP000762676"/>
    </source>
</evidence>
<sequence>MFVSTLTSQSTLRLSQRRRWGQWKAYCHTVMLGALAYTTPSHITLTPGRPDIQTQTSVSICDNTKSPTPGTPTAHIASYYISQNLAHTSGPTGRHNLPTDMATPTDMVTPSNMATPTNMATPKTHIASYHISENLAHTSGSTGRQNLSTDMAAPTTPIVNTQITPVDRLTSRGYSELSHSETKGMSRASPECACIQPNDLIKDLPNWLSSGTPDAEFKSLPRVFSFSNEAGKCEKVAKKNRSRQIVPCKISISI</sequence>